<proteinExistence type="predicted"/>
<dbReference type="Proteomes" id="UP001161669">
    <property type="component" value="Segment"/>
</dbReference>
<accession>A0A3T1CXN7</accession>
<dbReference type="KEGG" id="vg:80540948"/>
<evidence type="ECO:0000313" key="1">
    <source>
        <dbReference type="EMBL" id="BBI30596.1"/>
    </source>
</evidence>
<keyword evidence="2" id="KW-1185">Reference proteome</keyword>
<organism evidence="1 2">
    <name type="scientific">Acanthamoeba castellanii medusavirus J1</name>
    <dbReference type="NCBI Taxonomy" id="3114988"/>
    <lineage>
        <taxon>Viruses</taxon>
        <taxon>Varidnaviria</taxon>
        <taxon>Bamfordvirae</taxon>
        <taxon>Nucleocytoviricota</taxon>
        <taxon>Megaviricetes</taxon>
        <taxon>Mamonoviridae</taxon>
        <taxon>Medusavirus</taxon>
        <taxon>Medusavirus medusae</taxon>
    </lineage>
</organism>
<dbReference type="EMBL" id="AP018495">
    <property type="protein sequence ID" value="BBI30596.1"/>
    <property type="molecule type" value="Genomic_DNA"/>
</dbReference>
<reference evidence="2" key="1">
    <citation type="journal article" date="2019" name="J. Virol.">
        <title>Medusavirus, a novel large DNA virus discovered from hot spring water.</title>
        <authorList>
            <person name="Yoshikawa G."/>
            <person name="Blanc-Mathieu R."/>
            <person name="Song C."/>
            <person name="Kayama Y."/>
            <person name="Mochizuki T."/>
            <person name="Murata K."/>
            <person name="Ogata H."/>
            <person name="Takemura M."/>
        </authorList>
    </citation>
    <scope>NUCLEOTIDE SEQUENCE [LARGE SCALE GENOMIC DNA]</scope>
</reference>
<name>A0A3T1CXN7_9VIRU</name>
<protein>
    <submittedName>
        <fullName evidence="1">Uncharacterized protein</fullName>
    </submittedName>
</protein>
<sequence length="132" mass="15606">MSKPEKVYFDRSSYERVLELYELGQKGHSYPYALPRYKPVTHDFYGTKEEIMAYREQQRQCDEKAGVWREESAKYSRIARELFVPGGGIASMGSWDSWIPEVTLHRNHPQREELEAQILAIDPRAIFRYTEN</sequence>
<evidence type="ECO:0000313" key="2">
    <source>
        <dbReference type="Proteomes" id="UP001161669"/>
    </source>
</evidence>